<organism evidence="4 5">
    <name type="scientific">Clavibacter michiganensis subsp. insidiosus</name>
    <dbReference type="NCBI Taxonomy" id="33014"/>
    <lineage>
        <taxon>Bacteria</taxon>
        <taxon>Bacillati</taxon>
        <taxon>Actinomycetota</taxon>
        <taxon>Actinomycetes</taxon>
        <taxon>Micrococcales</taxon>
        <taxon>Microbacteriaceae</taxon>
        <taxon>Clavibacter</taxon>
    </lineage>
</organism>
<dbReference type="Proteomes" id="UP000032604">
    <property type="component" value="Chromosome"/>
</dbReference>
<dbReference type="SUPFAM" id="SSF51735">
    <property type="entry name" value="NAD(P)-binding Rossmann-fold domains"/>
    <property type="match status" value="1"/>
</dbReference>
<name>A0A0D5CL11_9MICO</name>
<keyword evidence="1" id="KW-0560">Oxidoreductase</keyword>
<dbReference type="HOGENOM" id="CLU_019796_1_0_11"/>
<dbReference type="GO" id="GO:0005829">
    <property type="term" value="C:cytosol"/>
    <property type="evidence" value="ECO:0007669"/>
    <property type="project" value="TreeGrafter"/>
</dbReference>
<gene>
    <name evidence="4" type="ORF">VO01_01135</name>
</gene>
<dbReference type="Gene3D" id="3.40.50.720">
    <property type="entry name" value="NAD(P)-binding Rossmann-like Domain"/>
    <property type="match status" value="2"/>
</dbReference>
<evidence type="ECO:0000256" key="1">
    <source>
        <dbReference type="ARBA" id="ARBA00023002"/>
    </source>
</evidence>
<feature type="domain" description="D-isomer specific 2-hydroxyacid dehydrogenase NAD-binding" evidence="3">
    <location>
        <begin position="99"/>
        <end position="271"/>
    </location>
</feature>
<dbReference type="GO" id="GO:0030267">
    <property type="term" value="F:glyoxylate reductase (NADPH) activity"/>
    <property type="evidence" value="ECO:0007669"/>
    <property type="project" value="TreeGrafter"/>
</dbReference>
<evidence type="ECO:0000313" key="4">
    <source>
        <dbReference type="EMBL" id="AJW80341.1"/>
    </source>
</evidence>
<dbReference type="GO" id="GO:0051287">
    <property type="term" value="F:NAD binding"/>
    <property type="evidence" value="ECO:0007669"/>
    <property type="project" value="InterPro"/>
</dbReference>
<evidence type="ECO:0000256" key="2">
    <source>
        <dbReference type="ARBA" id="ARBA00023027"/>
    </source>
</evidence>
<dbReference type="PROSITE" id="PS00671">
    <property type="entry name" value="D_2_HYDROXYACID_DH_3"/>
    <property type="match status" value="1"/>
</dbReference>
<dbReference type="Pfam" id="PF02826">
    <property type="entry name" value="2-Hacid_dh_C"/>
    <property type="match status" value="1"/>
</dbReference>
<dbReference type="InterPro" id="IPR036291">
    <property type="entry name" value="NAD(P)-bd_dom_sf"/>
</dbReference>
<dbReference type="SUPFAM" id="SSF52283">
    <property type="entry name" value="Formate/glycerate dehydrogenase catalytic domain-like"/>
    <property type="match status" value="1"/>
</dbReference>
<dbReference type="InterPro" id="IPR050223">
    <property type="entry name" value="D-isomer_2-hydroxyacid_DH"/>
</dbReference>
<dbReference type="EMBL" id="CP011043">
    <property type="protein sequence ID" value="AJW80341.1"/>
    <property type="molecule type" value="Genomic_DNA"/>
</dbReference>
<protein>
    <recommendedName>
        <fullName evidence="3">D-isomer specific 2-hydroxyacid dehydrogenase NAD-binding domain-containing protein</fullName>
    </recommendedName>
</protein>
<evidence type="ECO:0000313" key="5">
    <source>
        <dbReference type="Proteomes" id="UP000032604"/>
    </source>
</evidence>
<keyword evidence="2" id="KW-0520">NAD</keyword>
<dbReference type="InterPro" id="IPR029753">
    <property type="entry name" value="D-isomer_DH_CS"/>
</dbReference>
<dbReference type="PATRIC" id="fig|33014.5.peg.245"/>
<dbReference type="PANTHER" id="PTHR10996:SF178">
    <property type="entry name" value="2-HYDROXYACID DEHYDROGENASE YGL185C-RELATED"/>
    <property type="match status" value="1"/>
</dbReference>
<dbReference type="AlphaFoldDB" id="A0A0D5CL11"/>
<dbReference type="GO" id="GO:0016618">
    <property type="term" value="F:hydroxypyruvate reductase [NAD(P)H] activity"/>
    <property type="evidence" value="ECO:0007669"/>
    <property type="project" value="TreeGrafter"/>
</dbReference>
<dbReference type="InterPro" id="IPR006140">
    <property type="entry name" value="D-isomer_DH_NAD-bd"/>
</dbReference>
<dbReference type="PANTHER" id="PTHR10996">
    <property type="entry name" value="2-HYDROXYACID DEHYDROGENASE-RELATED"/>
    <property type="match status" value="1"/>
</dbReference>
<proteinExistence type="predicted"/>
<sequence>MPGEADLVALAEEHGREVAWLTAGTPLAPDVLDRVEACIPPLPHALDATGWDALGRLPRLRLLQVLTSGTDWLRRVDLVGVRVATSAGVADASVAELVVALALACRRDVVRHRDALAAGAWEEDLVSPGLRGSRVVVVGAGGIGRAVSDHLAPFGVRLVRVARTARPTEAGPVHAVAELPSLLPGTDVLVLALPLTDETAGLVDARLLALLPDGALVVNVGRGRLVDTDALVREVASGRLSAALDVVDPDPLPADHPLRSLPDAIVTPHVGRNTRDVDGRQAALLVERLREHLAGGPLATLV</sequence>
<accession>A0A0D5CL11</accession>
<dbReference type="KEGG" id="cmh:VO01_01135"/>
<reference evidence="4 5" key="1">
    <citation type="journal article" date="2015" name="Genome Announc.">
        <title>Complete Genome Sequence of Clavibacter michiganensis subsp. insidiosus R1-1 Using PacBio Single-Molecule Real-Time Technology.</title>
        <authorList>
            <person name="Lu Y."/>
            <person name="Samac D.A."/>
            <person name="Glazebrook J."/>
            <person name="Ishimaru C.A."/>
        </authorList>
    </citation>
    <scope>NUCLEOTIDE SEQUENCE [LARGE SCALE GENOMIC DNA]</scope>
    <source>
        <strain evidence="4 5">R1-1</strain>
    </source>
</reference>
<evidence type="ECO:0000259" key="3">
    <source>
        <dbReference type="Pfam" id="PF02826"/>
    </source>
</evidence>